<proteinExistence type="inferred from homology"/>
<dbReference type="PANTHER" id="PTHR22807:SF30">
    <property type="entry name" value="28S RRNA (CYTOSINE(4447)-C(5))-METHYLTRANSFERASE-RELATED"/>
    <property type="match status" value="1"/>
</dbReference>
<evidence type="ECO:0000256" key="1">
    <source>
        <dbReference type="ARBA" id="ARBA00007494"/>
    </source>
</evidence>
<feature type="region of interest" description="Disordered" evidence="7">
    <location>
        <begin position="323"/>
        <end position="353"/>
    </location>
</feature>
<dbReference type="InterPro" id="IPR001678">
    <property type="entry name" value="MeTrfase_RsmB-F_NOP2_dom"/>
</dbReference>
<dbReference type="GO" id="GO:0000470">
    <property type="term" value="P:maturation of LSU-rRNA"/>
    <property type="evidence" value="ECO:0007669"/>
    <property type="project" value="TreeGrafter"/>
</dbReference>
<dbReference type="InterPro" id="IPR023267">
    <property type="entry name" value="RCMT"/>
</dbReference>
<dbReference type="Pfam" id="PF01189">
    <property type="entry name" value="Methyltr_RsmB-F"/>
    <property type="match status" value="2"/>
</dbReference>
<feature type="region of interest" description="Disordered" evidence="7">
    <location>
        <begin position="146"/>
        <end position="169"/>
    </location>
</feature>
<keyword evidence="3 6" id="KW-0808">Transferase</keyword>
<gene>
    <name evidence="9" type="ORF">Vretimale_2691</name>
</gene>
<keyword evidence="2 6" id="KW-0489">Methyltransferase</keyword>
<evidence type="ECO:0000256" key="6">
    <source>
        <dbReference type="PROSITE-ProRule" id="PRU01023"/>
    </source>
</evidence>
<feature type="binding site" evidence="6">
    <location>
        <position position="366"/>
    </location>
    <ligand>
        <name>S-adenosyl-L-methionine</name>
        <dbReference type="ChEBI" id="CHEBI:59789"/>
    </ligand>
</feature>
<dbReference type="GO" id="GO:0009383">
    <property type="term" value="F:rRNA (cytosine-C5-)-methyltransferase activity"/>
    <property type="evidence" value="ECO:0007669"/>
    <property type="project" value="TreeGrafter"/>
</dbReference>
<dbReference type="InterPro" id="IPR018314">
    <property type="entry name" value="RsmB/NOL1/NOP2-like_CS"/>
</dbReference>
<dbReference type="PANTHER" id="PTHR22807">
    <property type="entry name" value="NOP2 YEAST -RELATED NOL1/NOP2/FMU SUN DOMAIN-CONTAINING"/>
    <property type="match status" value="1"/>
</dbReference>
<feature type="active site" description="Nucleophile" evidence="6">
    <location>
        <position position="420"/>
    </location>
</feature>
<accession>A0A8J4DDH2</accession>
<reference evidence="9" key="1">
    <citation type="journal article" date="2021" name="Proc. Natl. Acad. Sci. U.S.A.">
        <title>Three genomes in the algal genus Volvox reveal the fate of a haploid sex-determining region after a transition to homothallism.</title>
        <authorList>
            <person name="Yamamoto K."/>
            <person name="Hamaji T."/>
            <person name="Kawai-Toyooka H."/>
            <person name="Matsuzaki R."/>
            <person name="Takahashi F."/>
            <person name="Nishimura Y."/>
            <person name="Kawachi M."/>
            <person name="Noguchi H."/>
            <person name="Minakuchi Y."/>
            <person name="Umen J.G."/>
            <person name="Toyoda A."/>
            <person name="Nozaki H."/>
        </authorList>
    </citation>
    <scope>NUCLEOTIDE SEQUENCE</scope>
    <source>
        <strain evidence="9">NIES-3785</strain>
    </source>
</reference>
<dbReference type="Gene3D" id="3.40.50.150">
    <property type="entry name" value="Vaccinia Virus protein VP39"/>
    <property type="match status" value="1"/>
</dbReference>
<comment type="caution">
    <text evidence="6">Lacks conserved residue(s) required for the propagation of feature annotation.</text>
</comment>
<sequence>MNPQFTGSVNSHAALCNIRRHLASFLPADLLEQFWCDGFASTRRPSFRLNTLRMRTGDRNNDSDEESNDNIRQLLAGFCLPPDTLVERCPYYPLARLLPASSAAAARVADQAHVLGPLQSGLVYFMGLSSMLPALALMAHQQTALQSQQQQQLHRRPAQPPGDLKVGNGVDTPGVGVGSNPGGTRHPAVCGNSWESSRALQVLDLCAAPGGKTALMAELMGNRGTLLAVDSSWPRLQRLHFNIDRLVPNHPNDYRHTSGHGSSNASSGVSCGVIGIGGASGATTVVAGSAGPWWRRGCVVTVHADGTRLRVDEHGLPLIHRAERGITASRPRARRSRYSSGGTRERGEDQADDEGEIGVFDKVLVDAPCSGLGRVQLERPSTYNRWDESHVVRHPNRQRQLLLRGVRLLRPGGSLVYSTCTIDPRENEACASGGCLVVGPRGRIATGGAASGYTVDSKVVPRGTRHYNCEHGPWLHRP</sequence>
<dbReference type="Proteomes" id="UP000722791">
    <property type="component" value="Unassembled WGS sequence"/>
</dbReference>
<evidence type="ECO:0000256" key="5">
    <source>
        <dbReference type="ARBA" id="ARBA00022884"/>
    </source>
</evidence>
<evidence type="ECO:0000313" key="10">
    <source>
        <dbReference type="Proteomes" id="UP000722791"/>
    </source>
</evidence>
<evidence type="ECO:0000256" key="7">
    <source>
        <dbReference type="SAM" id="MobiDB-lite"/>
    </source>
</evidence>
<dbReference type="PROSITE" id="PS01153">
    <property type="entry name" value="NOL1_NOP2_SUN"/>
    <property type="match status" value="1"/>
</dbReference>
<evidence type="ECO:0000259" key="8">
    <source>
        <dbReference type="PROSITE" id="PS51686"/>
    </source>
</evidence>
<keyword evidence="5 6" id="KW-0694">RNA-binding</keyword>
<dbReference type="PROSITE" id="PS51686">
    <property type="entry name" value="SAM_MT_RSMB_NOP"/>
    <property type="match status" value="1"/>
</dbReference>
<comment type="caution">
    <text evidence="9">The sequence shown here is derived from an EMBL/GenBank/DDBJ whole genome shotgun (WGS) entry which is preliminary data.</text>
</comment>
<evidence type="ECO:0000256" key="3">
    <source>
        <dbReference type="ARBA" id="ARBA00022679"/>
    </source>
</evidence>
<dbReference type="InterPro" id="IPR029063">
    <property type="entry name" value="SAM-dependent_MTases_sf"/>
</dbReference>
<comment type="similarity">
    <text evidence="1 6">Belongs to the class I-like SAM-binding methyltransferase superfamily. RsmB/NOP family.</text>
</comment>
<name>A0A8J4DDH2_9CHLO</name>
<feature type="domain" description="SAM-dependent MTase RsmB/NOP-type" evidence="8">
    <location>
        <begin position="360"/>
        <end position="478"/>
    </location>
</feature>
<dbReference type="GO" id="GO:0070475">
    <property type="term" value="P:rRNA base methylation"/>
    <property type="evidence" value="ECO:0007669"/>
    <property type="project" value="TreeGrafter"/>
</dbReference>
<dbReference type="EMBL" id="BNCQ01000004">
    <property type="protein sequence ID" value="GIL96961.1"/>
    <property type="molecule type" value="Genomic_DNA"/>
</dbReference>
<dbReference type="InterPro" id="IPR049560">
    <property type="entry name" value="MeTrfase_RsmB-F_NOP2_cat"/>
</dbReference>
<evidence type="ECO:0000256" key="2">
    <source>
        <dbReference type="ARBA" id="ARBA00022603"/>
    </source>
</evidence>
<keyword evidence="4 6" id="KW-0949">S-adenosyl-L-methionine</keyword>
<dbReference type="GO" id="GO:0005730">
    <property type="term" value="C:nucleolus"/>
    <property type="evidence" value="ECO:0007669"/>
    <property type="project" value="TreeGrafter"/>
</dbReference>
<dbReference type="AlphaFoldDB" id="A0A8J4DDH2"/>
<organism evidence="9 10">
    <name type="scientific">Volvox reticuliferus</name>
    <dbReference type="NCBI Taxonomy" id="1737510"/>
    <lineage>
        <taxon>Eukaryota</taxon>
        <taxon>Viridiplantae</taxon>
        <taxon>Chlorophyta</taxon>
        <taxon>core chlorophytes</taxon>
        <taxon>Chlorophyceae</taxon>
        <taxon>CS clade</taxon>
        <taxon>Chlamydomonadales</taxon>
        <taxon>Volvocaceae</taxon>
        <taxon>Volvox</taxon>
    </lineage>
</organism>
<dbReference type="SUPFAM" id="SSF53335">
    <property type="entry name" value="S-adenosyl-L-methionine-dependent methyltransferases"/>
    <property type="match status" value="1"/>
</dbReference>
<dbReference type="PRINTS" id="PR02008">
    <property type="entry name" value="RCMTFAMILY"/>
</dbReference>
<evidence type="ECO:0000256" key="4">
    <source>
        <dbReference type="ARBA" id="ARBA00022691"/>
    </source>
</evidence>
<protein>
    <recommendedName>
        <fullName evidence="8">SAM-dependent MTase RsmB/NOP-type domain-containing protein</fullName>
    </recommendedName>
</protein>
<evidence type="ECO:0000313" key="9">
    <source>
        <dbReference type="EMBL" id="GIL96961.1"/>
    </source>
</evidence>
<dbReference type="GO" id="GO:0003723">
    <property type="term" value="F:RNA binding"/>
    <property type="evidence" value="ECO:0007669"/>
    <property type="project" value="UniProtKB-UniRule"/>
</dbReference>